<protein>
    <submittedName>
        <fullName evidence="1">Uncharacterized protein</fullName>
    </submittedName>
</protein>
<name>B6HP65_PENRW</name>
<evidence type="ECO:0000313" key="2">
    <source>
        <dbReference type="Proteomes" id="UP000000724"/>
    </source>
</evidence>
<dbReference type="EMBL" id="AM920437">
    <property type="protein sequence ID" value="CAP97501.1"/>
    <property type="molecule type" value="Genomic_DNA"/>
</dbReference>
<organism evidence="1 2">
    <name type="scientific">Penicillium rubens (strain ATCC 28089 / DSM 1075 / NRRL 1951 / Wisconsin 54-1255)</name>
    <name type="common">Penicillium chrysogenum</name>
    <dbReference type="NCBI Taxonomy" id="500485"/>
    <lineage>
        <taxon>Eukaryota</taxon>
        <taxon>Fungi</taxon>
        <taxon>Dikarya</taxon>
        <taxon>Ascomycota</taxon>
        <taxon>Pezizomycotina</taxon>
        <taxon>Eurotiomycetes</taxon>
        <taxon>Eurotiomycetidae</taxon>
        <taxon>Eurotiales</taxon>
        <taxon>Aspergillaceae</taxon>
        <taxon>Penicillium</taxon>
        <taxon>Penicillium chrysogenum species complex</taxon>
    </lineage>
</organism>
<dbReference type="HOGENOM" id="CLU_1960308_0_0_1"/>
<keyword evidence="2" id="KW-1185">Reference proteome</keyword>
<proteinExistence type="predicted"/>
<gene>
    <name evidence="1" type="ORF">Pc22g02130</name>
    <name evidence="1" type="ORF">PCH_Pc22g02130</name>
</gene>
<sequence length="128" mass="14925">MNDDMRGIRMGLVEMPWTARRHQLSRLRGWPELSKRKYCKYDMGFPPTRYINDNICTPYMHLPMYLGIAETTPALEPPLCDPLSDRRPSKVLVYNPGLSLSEHSILSFPLSRTFFSQVLRNTLIHTKE</sequence>
<evidence type="ECO:0000313" key="1">
    <source>
        <dbReference type="EMBL" id="CAP97501.1"/>
    </source>
</evidence>
<dbReference type="VEuPathDB" id="FungiDB:PCH_Pc22g02130"/>
<reference evidence="1 2" key="1">
    <citation type="journal article" date="2008" name="Nat. Biotechnol.">
        <title>Genome sequencing and analysis of the filamentous fungus Penicillium chrysogenum.</title>
        <authorList>
            <person name="van den Berg M.A."/>
            <person name="Albang R."/>
            <person name="Albermann K."/>
            <person name="Badger J.H."/>
            <person name="Daran J.-M."/>
            <person name="Driessen A.J.M."/>
            <person name="Garcia-Estrada C."/>
            <person name="Fedorova N.D."/>
            <person name="Harris D.M."/>
            <person name="Heijne W.H.M."/>
            <person name="Joardar V.S."/>
            <person name="Kiel J.A.K.W."/>
            <person name="Kovalchuk A."/>
            <person name="Martin J.F."/>
            <person name="Nierman W.C."/>
            <person name="Nijland J.G."/>
            <person name="Pronk J.T."/>
            <person name="Roubos J.A."/>
            <person name="van der Klei I.J."/>
            <person name="van Peij N.N.M.E."/>
            <person name="Veenhuis M."/>
            <person name="von Doehren H."/>
            <person name="Wagner C."/>
            <person name="Wortman J.R."/>
            <person name="Bovenberg R.A.L."/>
        </authorList>
    </citation>
    <scope>NUCLEOTIDE SEQUENCE [LARGE SCALE GENOMIC DNA]</scope>
    <source>
        <strain evidence="2">ATCC 28089 / DSM 1075 / NRRL 1951 / Wisconsin 54-1255</strain>
    </source>
</reference>
<dbReference type="Proteomes" id="UP000000724">
    <property type="component" value="Contig Pc00c22"/>
</dbReference>
<accession>B6HP65</accession>
<dbReference type="AlphaFoldDB" id="B6HP65"/>